<feature type="compositionally biased region" description="Low complexity" evidence="1">
    <location>
        <begin position="125"/>
        <end position="139"/>
    </location>
</feature>
<proteinExistence type="predicted"/>
<reference evidence="3 4" key="1">
    <citation type="submission" date="2021-03" db="EMBL/GenBank/DDBJ databases">
        <title>Whole genome sequence of Jiella sp. MQZ13P-4.</title>
        <authorList>
            <person name="Tuo L."/>
        </authorList>
    </citation>
    <scope>NUCLEOTIDE SEQUENCE [LARGE SCALE GENOMIC DNA]</scope>
    <source>
        <strain evidence="3 4">MQZ13P-4</strain>
    </source>
</reference>
<name>A0ABS3J9V9_9HYPH</name>
<evidence type="ECO:0000313" key="3">
    <source>
        <dbReference type="EMBL" id="MBO0905920.1"/>
    </source>
</evidence>
<gene>
    <name evidence="3" type="ORF">J1C47_19920</name>
</gene>
<feature type="chain" id="PRO_5045481223" description="Copper chaperone PCu(A)C" evidence="2">
    <location>
        <begin position="40"/>
        <end position="204"/>
    </location>
</feature>
<feature type="signal peptide" evidence="2">
    <location>
        <begin position="1"/>
        <end position="39"/>
    </location>
</feature>
<keyword evidence="4" id="KW-1185">Reference proteome</keyword>
<evidence type="ECO:0008006" key="5">
    <source>
        <dbReference type="Google" id="ProtNLM"/>
    </source>
</evidence>
<keyword evidence="2" id="KW-0732">Signal</keyword>
<protein>
    <recommendedName>
        <fullName evidence="5">Copper chaperone PCu(A)C</fullName>
    </recommendedName>
</protein>
<dbReference type="Proteomes" id="UP000664288">
    <property type="component" value="Unassembled WGS sequence"/>
</dbReference>
<sequence>MPQSRAARRPRALRSPRFRLAGLLAAAALVAASAAPAGAETTDKSGERLAAGGDEAAASVVATVEHDAVVRIAAPLAPTRLSLVLSPVTVEPDTRAFMDVYLQPAEAAGNTAAGPDPALPDTAGPSARADSPDSAARLSGDNASRLAGTVAFTEANAPGEEEYFVVNVPPGMRFDGGAAIVTLVLSGGDLGKAAVEIRKANLLK</sequence>
<dbReference type="RefSeq" id="WP_207352553.1">
    <property type="nucleotide sequence ID" value="NZ_JAFMPY010000028.1"/>
</dbReference>
<evidence type="ECO:0000313" key="4">
    <source>
        <dbReference type="Proteomes" id="UP000664288"/>
    </source>
</evidence>
<comment type="caution">
    <text evidence="3">The sequence shown here is derived from an EMBL/GenBank/DDBJ whole genome shotgun (WGS) entry which is preliminary data.</text>
</comment>
<feature type="region of interest" description="Disordered" evidence="1">
    <location>
        <begin position="108"/>
        <end position="140"/>
    </location>
</feature>
<dbReference type="EMBL" id="JAFMPY010000028">
    <property type="protein sequence ID" value="MBO0905920.1"/>
    <property type="molecule type" value="Genomic_DNA"/>
</dbReference>
<accession>A0ABS3J9V9</accession>
<organism evidence="3 4">
    <name type="scientific">Jiella sonneratiae</name>
    <dbReference type="NCBI Taxonomy" id="2816856"/>
    <lineage>
        <taxon>Bacteria</taxon>
        <taxon>Pseudomonadati</taxon>
        <taxon>Pseudomonadota</taxon>
        <taxon>Alphaproteobacteria</taxon>
        <taxon>Hyphomicrobiales</taxon>
        <taxon>Aurantimonadaceae</taxon>
        <taxon>Jiella</taxon>
    </lineage>
</organism>
<evidence type="ECO:0000256" key="1">
    <source>
        <dbReference type="SAM" id="MobiDB-lite"/>
    </source>
</evidence>
<evidence type="ECO:0000256" key="2">
    <source>
        <dbReference type="SAM" id="SignalP"/>
    </source>
</evidence>